<accession>A0A074Y800</accession>
<reference evidence="3 4" key="1">
    <citation type="journal article" date="2014" name="BMC Genomics">
        <title>Genome sequencing of four Aureobasidium pullulans varieties: biotechnological potential, stress tolerance, and description of new species.</title>
        <authorList>
            <person name="Gostin Ar C."/>
            <person name="Ohm R.A."/>
            <person name="Kogej T."/>
            <person name="Sonjak S."/>
            <person name="Turk M."/>
            <person name="Zajc J."/>
            <person name="Zalar P."/>
            <person name="Grube M."/>
            <person name="Sun H."/>
            <person name="Han J."/>
            <person name="Sharma A."/>
            <person name="Chiniquy J."/>
            <person name="Ngan C.Y."/>
            <person name="Lipzen A."/>
            <person name="Barry K."/>
            <person name="Grigoriev I.V."/>
            <person name="Gunde-Cimerman N."/>
        </authorList>
    </citation>
    <scope>NUCLEOTIDE SEQUENCE [LARGE SCALE GENOMIC DNA]</scope>
    <source>
        <strain evidence="3 4">EXF-2481</strain>
    </source>
</reference>
<sequence length="453" mass="50117">MTEPGNTRQHVTPSTSPTNTSGIPGPVTAARRHGNLETIRKQPGWKNFPDCIPLPMRTTKSGKVTEFGNTKLRIIERIAIHTNFNDALTWLRAVTEDGSRLLSLKDLEQCAAHFDTSKKSQSRDRGSSSAPPSTVVSHADDEEPSYHSMTQPLDTWNNFSLDQDTMSGHTGHPLQPLKRPSPESFASMSVSPVEPKRPRMDTFFDPHSTDFMFNVSEQDLNSTTNLGFSTYQQHNDPSLRVPTPNLPPQSPSQNPARALLSIHSHAGSIFSNLNTAFDDLLARVDDQQQLVKAALDQLRMATSGLGVVSSGANGANEKELETGLRTAQRAEVRARQDLQQARSARDVIDIQYGHIGTSLSRALVETVRAEFTRAEATMTRAQADVESARHRLNNANNREQALRRTKEVAEVGIDQLQRQTRFWLKRLAEAGVKLTDQLGTLQGRDTGQTSSQR</sequence>
<gene>
    <name evidence="3" type="ORF">AUEXF2481DRAFT_32564</name>
</gene>
<feature type="coiled-coil region" evidence="1">
    <location>
        <begin position="378"/>
        <end position="419"/>
    </location>
</feature>
<evidence type="ECO:0000313" key="4">
    <source>
        <dbReference type="Proteomes" id="UP000030641"/>
    </source>
</evidence>
<dbReference type="Proteomes" id="UP000030641">
    <property type="component" value="Unassembled WGS sequence"/>
</dbReference>
<feature type="compositionally biased region" description="Basic and acidic residues" evidence="2">
    <location>
        <begin position="115"/>
        <end position="126"/>
    </location>
</feature>
<dbReference type="RefSeq" id="XP_013340495.1">
    <property type="nucleotide sequence ID" value="XM_013485041.1"/>
</dbReference>
<dbReference type="InParanoid" id="A0A074Y800"/>
<evidence type="ECO:0000256" key="1">
    <source>
        <dbReference type="SAM" id="Coils"/>
    </source>
</evidence>
<evidence type="ECO:0000313" key="3">
    <source>
        <dbReference type="EMBL" id="KEQ92084.1"/>
    </source>
</evidence>
<organism evidence="3 4">
    <name type="scientific">Aureobasidium subglaciale (strain EXF-2481)</name>
    <name type="common">Aureobasidium pullulans var. subglaciale</name>
    <dbReference type="NCBI Taxonomy" id="1043005"/>
    <lineage>
        <taxon>Eukaryota</taxon>
        <taxon>Fungi</taxon>
        <taxon>Dikarya</taxon>
        <taxon>Ascomycota</taxon>
        <taxon>Pezizomycotina</taxon>
        <taxon>Dothideomycetes</taxon>
        <taxon>Dothideomycetidae</taxon>
        <taxon>Dothideales</taxon>
        <taxon>Saccotheciaceae</taxon>
        <taxon>Aureobasidium</taxon>
    </lineage>
</organism>
<feature type="compositionally biased region" description="Polar residues" evidence="2">
    <location>
        <begin position="147"/>
        <end position="168"/>
    </location>
</feature>
<protein>
    <submittedName>
        <fullName evidence="3">Uncharacterized protein</fullName>
    </submittedName>
</protein>
<name>A0A074Y800_AURSE</name>
<dbReference type="OrthoDB" id="3907505at2759"/>
<feature type="compositionally biased region" description="Polar residues" evidence="2">
    <location>
        <begin position="1"/>
        <end position="22"/>
    </location>
</feature>
<keyword evidence="4" id="KW-1185">Reference proteome</keyword>
<proteinExistence type="predicted"/>
<dbReference type="GeneID" id="25364667"/>
<evidence type="ECO:0000256" key="2">
    <source>
        <dbReference type="SAM" id="MobiDB-lite"/>
    </source>
</evidence>
<dbReference type="AlphaFoldDB" id="A0A074Y800"/>
<dbReference type="HOGENOM" id="CLU_593090_0_0_1"/>
<dbReference type="EMBL" id="KL584773">
    <property type="protein sequence ID" value="KEQ92084.1"/>
    <property type="molecule type" value="Genomic_DNA"/>
</dbReference>
<feature type="region of interest" description="Disordered" evidence="2">
    <location>
        <begin position="114"/>
        <end position="198"/>
    </location>
</feature>
<feature type="compositionally biased region" description="Polar residues" evidence="2">
    <location>
        <begin position="127"/>
        <end position="136"/>
    </location>
</feature>
<keyword evidence="1" id="KW-0175">Coiled coil</keyword>
<feature type="region of interest" description="Disordered" evidence="2">
    <location>
        <begin position="1"/>
        <end position="29"/>
    </location>
</feature>